<evidence type="ECO:0000256" key="3">
    <source>
        <dbReference type="ARBA" id="ARBA00022692"/>
    </source>
</evidence>
<name>A0AA88WK24_9ASTE</name>
<keyword evidence="4 7" id="KW-1133">Transmembrane helix</keyword>
<dbReference type="InterPro" id="IPR036259">
    <property type="entry name" value="MFS_trans_sf"/>
</dbReference>
<accession>A0AA88WK24</accession>
<keyword evidence="3 7" id="KW-0812">Transmembrane</keyword>
<dbReference type="Proteomes" id="UP001188597">
    <property type="component" value="Unassembled WGS sequence"/>
</dbReference>
<dbReference type="PANTHER" id="PTHR11654">
    <property type="entry name" value="OLIGOPEPTIDE TRANSPORTER-RELATED"/>
    <property type="match status" value="1"/>
</dbReference>
<comment type="similarity">
    <text evidence="6">Belongs to the major facilitator superfamily. Phosphate:H(+) symporter (TC 2.A.1.9) family.</text>
</comment>
<dbReference type="Gene3D" id="1.20.1250.20">
    <property type="entry name" value="MFS general substrate transporter like domains"/>
    <property type="match status" value="1"/>
</dbReference>
<keyword evidence="5 7" id="KW-0472">Membrane</keyword>
<dbReference type="AlphaFoldDB" id="A0AA88WK24"/>
<dbReference type="Pfam" id="PF00854">
    <property type="entry name" value="PTR2"/>
    <property type="match status" value="1"/>
</dbReference>
<evidence type="ECO:0000256" key="7">
    <source>
        <dbReference type="SAM" id="Phobius"/>
    </source>
</evidence>
<dbReference type="InterPro" id="IPR000109">
    <property type="entry name" value="POT_fam"/>
</dbReference>
<evidence type="ECO:0000256" key="2">
    <source>
        <dbReference type="ARBA" id="ARBA00005982"/>
    </source>
</evidence>
<protein>
    <submittedName>
        <fullName evidence="8">Uncharacterized protein</fullName>
    </submittedName>
</protein>
<evidence type="ECO:0000256" key="5">
    <source>
        <dbReference type="ARBA" id="ARBA00023136"/>
    </source>
</evidence>
<gene>
    <name evidence="8" type="ORF">RJ639_044137</name>
</gene>
<comment type="subcellular location">
    <subcellularLocation>
        <location evidence="1">Membrane</location>
        <topology evidence="1">Multi-pass membrane protein</topology>
    </subcellularLocation>
</comment>
<evidence type="ECO:0000256" key="6">
    <source>
        <dbReference type="ARBA" id="ARBA00044504"/>
    </source>
</evidence>
<keyword evidence="9" id="KW-1185">Reference proteome</keyword>
<dbReference type="EMBL" id="JAVXUP010000622">
    <property type="protein sequence ID" value="KAK3024035.1"/>
    <property type="molecule type" value="Genomic_DNA"/>
</dbReference>
<proteinExistence type="inferred from homology"/>
<feature type="transmembrane region" description="Helical" evidence="7">
    <location>
        <begin position="55"/>
        <end position="75"/>
    </location>
</feature>
<sequence length="171" mass="19376">MDQHLGSKFKNLVVSFFLLDTHNVIFLAPACDRMIVRLAKRFASHQGGFTQLHQMGIGLVTSTFAMISAGMLEVVRLKIVRWNNYFDMQKIPTTVLWQVPYYFLLGSAEVFTNHTARAAPLDTREFERGPSSLFPLALGHPQLEKLLCGLGIAEWYTYKKPRVTAEALTEL</sequence>
<evidence type="ECO:0000256" key="4">
    <source>
        <dbReference type="ARBA" id="ARBA00022989"/>
    </source>
</evidence>
<reference evidence="8" key="1">
    <citation type="submission" date="2022-12" db="EMBL/GenBank/DDBJ databases">
        <title>Draft genome assemblies for two species of Escallonia (Escalloniales).</title>
        <authorList>
            <person name="Chanderbali A."/>
            <person name="Dervinis C."/>
            <person name="Anghel I."/>
            <person name="Soltis D."/>
            <person name="Soltis P."/>
            <person name="Zapata F."/>
        </authorList>
    </citation>
    <scope>NUCLEOTIDE SEQUENCE</scope>
    <source>
        <strain evidence="8">UCBG64.0493</strain>
        <tissue evidence="8">Leaf</tissue>
    </source>
</reference>
<evidence type="ECO:0000313" key="9">
    <source>
        <dbReference type="Proteomes" id="UP001188597"/>
    </source>
</evidence>
<evidence type="ECO:0000313" key="8">
    <source>
        <dbReference type="EMBL" id="KAK3024035.1"/>
    </source>
</evidence>
<comment type="similarity">
    <text evidence="2">Belongs to the major facilitator superfamily. Proton-dependent oligopeptide transporter (POT/PTR) (TC 2.A.17) family.</text>
</comment>
<comment type="caution">
    <text evidence="8">The sequence shown here is derived from an EMBL/GenBank/DDBJ whole genome shotgun (WGS) entry which is preliminary data.</text>
</comment>
<feature type="transmembrane region" description="Helical" evidence="7">
    <location>
        <begin position="12"/>
        <end position="35"/>
    </location>
</feature>
<evidence type="ECO:0000256" key="1">
    <source>
        <dbReference type="ARBA" id="ARBA00004141"/>
    </source>
</evidence>
<dbReference type="GO" id="GO:0016020">
    <property type="term" value="C:membrane"/>
    <property type="evidence" value="ECO:0007669"/>
    <property type="project" value="UniProtKB-SubCell"/>
</dbReference>
<dbReference type="GO" id="GO:0022857">
    <property type="term" value="F:transmembrane transporter activity"/>
    <property type="evidence" value="ECO:0007669"/>
    <property type="project" value="InterPro"/>
</dbReference>
<organism evidence="8 9">
    <name type="scientific">Escallonia herrerae</name>
    <dbReference type="NCBI Taxonomy" id="1293975"/>
    <lineage>
        <taxon>Eukaryota</taxon>
        <taxon>Viridiplantae</taxon>
        <taxon>Streptophyta</taxon>
        <taxon>Embryophyta</taxon>
        <taxon>Tracheophyta</taxon>
        <taxon>Spermatophyta</taxon>
        <taxon>Magnoliopsida</taxon>
        <taxon>eudicotyledons</taxon>
        <taxon>Gunneridae</taxon>
        <taxon>Pentapetalae</taxon>
        <taxon>asterids</taxon>
        <taxon>campanulids</taxon>
        <taxon>Escalloniales</taxon>
        <taxon>Escalloniaceae</taxon>
        <taxon>Escallonia</taxon>
    </lineage>
</organism>